<proteinExistence type="predicted"/>
<feature type="domain" description="WSC" evidence="8">
    <location>
        <begin position="1052"/>
        <end position="1142"/>
    </location>
</feature>
<evidence type="ECO:0000256" key="7">
    <source>
        <dbReference type="SAM" id="SignalP"/>
    </source>
</evidence>
<evidence type="ECO:0000256" key="1">
    <source>
        <dbReference type="ARBA" id="ARBA00004167"/>
    </source>
</evidence>
<dbReference type="InterPro" id="IPR015943">
    <property type="entry name" value="WD40/YVTN_repeat-like_dom_sf"/>
</dbReference>
<evidence type="ECO:0000256" key="6">
    <source>
        <dbReference type="ARBA" id="ARBA00023180"/>
    </source>
</evidence>
<evidence type="ECO:0000256" key="5">
    <source>
        <dbReference type="ARBA" id="ARBA00023136"/>
    </source>
</evidence>
<dbReference type="SMART" id="SM00321">
    <property type="entry name" value="WSC"/>
    <property type="match status" value="3"/>
</dbReference>
<dbReference type="PANTHER" id="PTHR24269">
    <property type="entry name" value="KREMEN PROTEIN"/>
    <property type="match status" value="1"/>
</dbReference>
<dbReference type="InterPro" id="IPR011047">
    <property type="entry name" value="Quinoprotein_ADH-like_sf"/>
</dbReference>
<evidence type="ECO:0000259" key="8">
    <source>
        <dbReference type="PROSITE" id="PS51212"/>
    </source>
</evidence>
<dbReference type="Proteomes" id="UP000799753">
    <property type="component" value="Unassembled WGS sequence"/>
</dbReference>
<keyword evidence="4" id="KW-1133">Transmembrane helix</keyword>
<keyword evidence="3 7" id="KW-0732">Signal</keyword>
<dbReference type="Gene3D" id="2.130.10.10">
    <property type="entry name" value="YVTN repeat-like/Quinoprotein amine dehydrogenase"/>
    <property type="match status" value="1"/>
</dbReference>
<sequence>MISSLFRPCPRQLFALLVPIIVFATQVWAAITDTTTWGGDNSRTCYESNHNIDPRAVASADFGQIFKTLLPGNFNGMAAEQIFSSPLVYTGSDGIQYVYVATTQNNIYKLNAKTGAIVVSRNLHVPFLQAELGSCVDINPLIGVTATGVIDSETGIWYLTAKTYTEQFQDGKFSPSNPPGRTNGRMYQHAIHTEDLSEVDGWPVSLEGRVFRNNPNRMFQSANEHSRPGALLAGDYVYTAYASHCVQYNYTGAIIGFNKKTGEVVEMFTMEGGPEPNTVPGGGIWMSGGGLAYDGNSMYFSSGNGFAAQLKRTGNSLPGHSPPSSLEEAAVNAKINADGTITIVDFFIPAEKNDLDGADKDFGTTPLQLLPSNVYTCPNHRRIGMVTGKSGKTYWLNLDNLGGYQMGPNAGDAVIQIFQNENSVYAGAGVLPLGGGYIYIPVTQYPTHVLKFSCDTTGNAKFVKMADTPDKNAFVIGTSHGTVTSINGSEGTGLLWLTDVQGQGLRVYDPIPPAGGGNLKLIRNLTVTGVTKFSKPVFGDGRVYVSTTKGYIYGFGSPVNQALNCSGLDFGAIPINVSTAPKTVICTALTGATVSSIDLGSSTDFTVTGLPSLPLKLSSGQSFSFNATSSPSVVGAVSTNIPIQLINTAPDFSSITIVTLKANGHSTAPILAITPDNLTFTVIAGTNQMQSTFLWNYGDNPLTIGNYSFSYNSTDGPWTQPSSLPDGSLQIRDFLFQDIPSKVNGTSSAALTFVYSPTTAGADTLYLRVFSDGGSKAATLVGFAGSAPKAIIEFQTPDGTSWIPYSNSTPFDFGTVYEAQTRNLLMRITNGGGPNAMPLSITVSKPPFGVPGIIGKDNQIDLAEGVSISANTSQTANLYCAVPKSQVNLPSYTNQTVWVLNTGDPDLGKQQIIFSCTAATEQVGPIYSNNDTAQYGYIGCFKENNPGRQLAQQNYTDTKNNTNGKCITACHALGYFFAGTQYSQECWCGNAIPIQKNADANCNYGCTGSSAQICGGNGILHDTPHISVFADSSRFDGNTTSPPLQITPNVGSYNFIGCYAEQGGKTVSQKSTTSNGMTVEFCAAFCMGYKYFGLEFLSECYCGAVLNSLSMLVNRSQCGMPCKGSNSEYCGGSSRMQVYQLNGTSSSASFSISSSATNTPSIPTTSPAIPSTTSNPATPTPTIKNYTYKGCYIDQGTRVFHDFSLTNQSMTNDLCAALCSSFPYFGTEYSTECYCAKTFPPTILPATDTRCTMPCASNPSQTCGGRYGLTIYQLTNPPNNNTITIDSSINGYAS</sequence>
<keyword evidence="2" id="KW-0812">Transmembrane</keyword>
<accession>A0A6A6RX81</accession>
<evidence type="ECO:0000313" key="9">
    <source>
        <dbReference type="EMBL" id="KAF2640189.1"/>
    </source>
</evidence>
<name>A0A6A6RX81_9PLEO</name>
<evidence type="ECO:0000313" key="10">
    <source>
        <dbReference type="Proteomes" id="UP000799753"/>
    </source>
</evidence>
<dbReference type="OrthoDB" id="5985073at2759"/>
<keyword evidence="10" id="KW-1185">Reference proteome</keyword>
<dbReference type="SUPFAM" id="SSF50998">
    <property type="entry name" value="Quinoprotein alcohol dehydrogenase-like"/>
    <property type="match status" value="1"/>
</dbReference>
<dbReference type="PROSITE" id="PS51212">
    <property type="entry name" value="WSC"/>
    <property type="match status" value="3"/>
</dbReference>
<gene>
    <name evidence="9" type="ORF">P280DRAFT_526420</name>
</gene>
<reference evidence="9" key="1">
    <citation type="journal article" date="2020" name="Stud. Mycol.">
        <title>101 Dothideomycetes genomes: a test case for predicting lifestyles and emergence of pathogens.</title>
        <authorList>
            <person name="Haridas S."/>
            <person name="Albert R."/>
            <person name="Binder M."/>
            <person name="Bloem J."/>
            <person name="Labutti K."/>
            <person name="Salamov A."/>
            <person name="Andreopoulos B."/>
            <person name="Baker S."/>
            <person name="Barry K."/>
            <person name="Bills G."/>
            <person name="Bluhm B."/>
            <person name="Cannon C."/>
            <person name="Castanera R."/>
            <person name="Culley D."/>
            <person name="Daum C."/>
            <person name="Ezra D."/>
            <person name="Gonzalez J."/>
            <person name="Henrissat B."/>
            <person name="Kuo A."/>
            <person name="Liang C."/>
            <person name="Lipzen A."/>
            <person name="Lutzoni F."/>
            <person name="Magnuson J."/>
            <person name="Mondo S."/>
            <person name="Nolan M."/>
            <person name="Ohm R."/>
            <person name="Pangilinan J."/>
            <person name="Park H.-J."/>
            <person name="Ramirez L."/>
            <person name="Alfaro M."/>
            <person name="Sun H."/>
            <person name="Tritt A."/>
            <person name="Yoshinaga Y."/>
            <person name="Zwiers L.-H."/>
            <person name="Turgeon B."/>
            <person name="Goodwin S."/>
            <person name="Spatafora J."/>
            <person name="Crous P."/>
            <person name="Grigoriev I."/>
        </authorList>
    </citation>
    <scope>NUCLEOTIDE SEQUENCE</scope>
    <source>
        <strain evidence="9">CBS 473.64</strain>
    </source>
</reference>
<dbReference type="GO" id="GO:0005886">
    <property type="term" value="C:plasma membrane"/>
    <property type="evidence" value="ECO:0007669"/>
    <property type="project" value="TreeGrafter"/>
</dbReference>
<keyword evidence="6" id="KW-0325">Glycoprotein</keyword>
<evidence type="ECO:0000256" key="3">
    <source>
        <dbReference type="ARBA" id="ARBA00022729"/>
    </source>
</evidence>
<feature type="signal peptide" evidence="7">
    <location>
        <begin position="1"/>
        <end position="29"/>
    </location>
</feature>
<protein>
    <submittedName>
        <fullName evidence="9">Pyrrolo-quinoline quinone</fullName>
    </submittedName>
</protein>
<feature type="domain" description="WSC" evidence="8">
    <location>
        <begin position="934"/>
        <end position="1026"/>
    </location>
</feature>
<evidence type="ECO:0000256" key="4">
    <source>
        <dbReference type="ARBA" id="ARBA00022989"/>
    </source>
</evidence>
<dbReference type="EMBL" id="MU006785">
    <property type="protein sequence ID" value="KAF2640189.1"/>
    <property type="molecule type" value="Genomic_DNA"/>
</dbReference>
<comment type="subcellular location">
    <subcellularLocation>
        <location evidence="1">Membrane</location>
        <topology evidence="1">Single-pass membrane protein</topology>
    </subcellularLocation>
</comment>
<feature type="chain" id="PRO_5025388086" evidence="7">
    <location>
        <begin position="30"/>
        <end position="1294"/>
    </location>
</feature>
<evidence type="ECO:0000256" key="2">
    <source>
        <dbReference type="ARBA" id="ARBA00022692"/>
    </source>
</evidence>
<feature type="domain" description="WSC" evidence="8">
    <location>
        <begin position="1185"/>
        <end position="1275"/>
    </location>
</feature>
<dbReference type="InterPro" id="IPR051836">
    <property type="entry name" value="Kremen_rcpt"/>
</dbReference>
<dbReference type="InterPro" id="IPR002889">
    <property type="entry name" value="WSC_carb-bd"/>
</dbReference>
<dbReference type="Pfam" id="PF01822">
    <property type="entry name" value="WSC"/>
    <property type="match status" value="3"/>
</dbReference>
<keyword evidence="5" id="KW-0472">Membrane</keyword>
<dbReference type="PANTHER" id="PTHR24269:SF16">
    <property type="entry name" value="PROTEIN SLG1"/>
    <property type="match status" value="1"/>
</dbReference>
<organism evidence="9 10">
    <name type="scientific">Massarina eburnea CBS 473.64</name>
    <dbReference type="NCBI Taxonomy" id="1395130"/>
    <lineage>
        <taxon>Eukaryota</taxon>
        <taxon>Fungi</taxon>
        <taxon>Dikarya</taxon>
        <taxon>Ascomycota</taxon>
        <taxon>Pezizomycotina</taxon>
        <taxon>Dothideomycetes</taxon>
        <taxon>Pleosporomycetidae</taxon>
        <taxon>Pleosporales</taxon>
        <taxon>Massarineae</taxon>
        <taxon>Massarinaceae</taxon>
        <taxon>Massarina</taxon>
    </lineage>
</organism>